<keyword evidence="2" id="KW-0040">ANK repeat</keyword>
<gene>
    <name evidence="5" type="primary">LOC254750</name>
    <name evidence="5" type="ORF">tcag7.1215</name>
</gene>
<organism evidence="5">
    <name type="scientific">Homo sapiens</name>
    <name type="common">Human</name>
    <dbReference type="NCBI Taxonomy" id="9606"/>
    <lineage>
        <taxon>Eukaryota</taxon>
        <taxon>Metazoa</taxon>
        <taxon>Chordata</taxon>
        <taxon>Craniata</taxon>
        <taxon>Vertebrata</taxon>
        <taxon>Euteleostomi</taxon>
        <taxon>Mammalia</taxon>
        <taxon>Eutheria</taxon>
        <taxon>Euarchontoglires</taxon>
        <taxon>Primates</taxon>
        <taxon>Haplorrhini</taxon>
        <taxon>Catarrhini</taxon>
        <taxon>Hominidae</taxon>
        <taxon>Homo</taxon>
    </lineage>
</organism>
<evidence type="ECO:0000256" key="2">
    <source>
        <dbReference type="ARBA" id="ARBA00023043"/>
    </source>
</evidence>
<evidence type="ECO:0000256" key="3">
    <source>
        <dbReference type="SAM" id="Coils"/>
    </source>
</evidence>
<protein>
    <submittedName>
        <fullName evidence="5">Similar to bA145E8.1 (KIAA1074)</fullName>
    </submittedName>
</protein>
<dbReference type="PANTHER" id="PTHR24147:SF66">
    <property type="entry name" value="POTE ANKYRIN DOMAIN FAMILY MEMBER D"/>
    <property type="match status" value="1"/>
</dbReference>
<dbReference type="AlphaFoldDB" id="A4D1W0"/>
<keyword evidence="3" id="KW-0175">Coiled coil</keyword>
<proteinExistence type="predicted"/>
<accession>A4D1W0</accession>
<evidence type="ECO:0000256" key="1">
    <source>
        <dbReference type="ARBA" id="ARBA00022737"/>
    </source>
</evidence>
<evidence type="ECO:0000256" key="4">
    <source>
        <dbReference type="SAM" id="MobiDB-lite"/>
    </source>
</evidence>
<feature type="coiled-coil region" evidence="3">
    <location>
        <begin position="12"/>
        <end position="60"/>
    </location>
</feature>
<feature type="compositionally biased region" description="Basic and acidic residues" evidence="4">
    <location>
        <begin position="69"/>
        <end position="100"/>
    </location>
</feature>
<dbReference type="PANTHER" id="PTHR24147">
    <property type="entry name" value="ANKYRIN REPEAT DOMAIN 36-RELATED"/>
    <property type="match status" value="1"/>
</dbReference>
<keyword evidence="1" id="KW-0677">Repeat</keyword>
<reference evidence="5" key="1">
    <citation type="journal article" date="2003" name="Science">
        <title>Human chromosome 7: DNA sequence and biology.</title>
        <authorList>
            <person name="Scherer S.W."/>
            <person name="Cheung J."/>
            <person name="MacDonald J.R."/>
            <person name="Osborne L.R."/>
            <person name="Nakabayashi K."/>
            <person name="Herbrick J.A."/>
            <person name="Carson A.R."/>
            <person name="Parker-Katiraee L."/>
            <person name="Skaug J."/>
            <person name="Khaja R."/>
            <person name="Zhang J."/>
            <person name="Hudek A.K."/>
            <person name="Li M."/>
            <person name="Haddad M."/>
            <person name="Duggan G.E."/>
            <person name="Fernandez B.A."/>
            <person name="Kanematsu E."/>
            <person name="Gentles S."/>
            <person name="Christopoulos C.C."/>
            <person name="Choufani S."/>
            <person name="Kwasnicka D."/>
            <person name="Zheng X.H."/>
            <person name="Lai Z."/>
            <person name="Nusskern D."/>
            <person name="Zhang Q."/>
            <person name="Gu Z."/>
            <person name="Lu F."/>
            <person name="Zeesman S."/>
            <person name="Nowaczyk M.J."/>
            <person name="Teshima I."/>
            <person name="Chitayat D."/>
            <person name="Shuman C."/>
            <person name="Weksberg R."/>
            <person name="Zackai E.H."/>
            <person name="Grebe T.A."/>
            <person name="Cox S.R."/>
            <person name="Kirkpatrick S.J."/>
            <person name="Rahman N."/>
            <person name="Friedman J.M."/>
            <person name="Heng H.H."/>
            <person name="Pelicci P.G."/>
            <person name="Lo-Coco F."/>
            <person name="Belloni E."/>
            <person name="Shaffer L.G."/>
            <person name="Pober B."/>
            <person name="Morton C.C."/>
            <person name="Gusella J.F."/>
            <person name="Bruns G.A."/>
            <person name="Korf B.R."/>
            <person name="Quade B.J."/>
            <person name="Ligon A.H."/>
            <person name="Ferguson H."/>
            <person name="Higgins A.W."/>
            <person name="Leach N.T."/>
            <person name="Herrick S.R."/>
            <person name="Lemyre E."/>
            <person name="Farra C.G."/>
            <person name="Kim H.G."/>
            <person name="Summers A.M."/>
            <person name="Gripp K.W."/>
            <person name="Roberts W."/>
            <person name="Szatmari P."/>
            <person name="Winsor E.J."/>
            <person name="Grzeschik K.H."/>
            <person name="Teebi A."/>
            <person name="Minassian B.A."/>
            <person name="Kere J."/>
            <person name="Armengol L."/>
            <person name="Pujana M.A."/>
            <person name="Estivill X."/>
            <person name="Wilson M.D."/>
            <person name="Koop B.F."/>
            <person name="Tosi S."/>
            <person name="Moore G.E."/>
            <person name="Boright A.P."/>
            <person name="Zlotorynski E."/>
            <person name="Kerem B."/>
            <person name="Kroisel P.M."/>
            <person name="Petek E."/>
            <person name="Oscier D.G."/>
            <person name="Mould S.J."/>
            <person name="Dohner H."/>
            <person name="Dohner K."/>
            <person name="Rommens J.M."/>
            <person name="Vincent J.B."/>
            <person name="Venter J.C."/>
            <person name="Li P.W."/>
            <person name="Mural R.J."/>
            <person name="Adams M.D."/>
            <person name="Tsui L.C."/>
        </authorList>
    </citation>
    <scope>NUCLEOTIDE SEQUENCE [LARGE SCALE GENOMIC DNA]</scope>
</reference>
<reference evidence="5" key="2">
    <citation type="submission" date="2004-06" db="EMBL/GenBank/DDBJ databases">
        <authorList>
            <person name="Scherer S.W."/>
            <person name="Cheung J."/>
            <person name="MacDonald J.R."/>
            <person name="Osborne L.R."/>
            <person name="Nakabayashi K."/>
            <person name="Herbrick J.-A."/>
            <person name="Carson A.R."/>
            <person name="Parker-Katiraee L."/>
            <person name="Skaug J."/>
            <person name="Khaja R."/>
            <person name="Zhang J."/>
            <person name="Hudek A.K."/>
            <person name="Li M."/>
            <person name="Haddad M."/>
            <person name="Duggan G.E."/>
            <person name="Fernandez B.A."/>
            <person name="Kanematsu E."/>
            <person name="Gentles S."/>
            <person name="Christopoulos C.C."/>
            <person name="Choufani S."/>
            <person name="Kwasnicka D."/>
            <person name="Zheng X.H."/>
            <person name="Nusskern D."/>
            <person name="Zhang Q."/>
            <person name="Gu Z."/>
            <person name="Lu F."/>
            <person name="Zeesman S."/>
            <person name="Teshima I."/>
            <person name="Chitayat D."/>
            <person name="Shuman C."/>
            <person name="Weksberg R."/>
            <person name="Zackai E.H."/>
            <person name="Grebe T.A."/>
            <person name="Cox S.R."/>
            <person name="Kirkpatrick S.J."/>
            <person name="Rahman N."/>
            <person name="Friedman J.M."/>
            <person name="Heng H.H.Q."/>
            <person name="Pelicci P."/>
            <person name="Lococo F."/>
            <person name="Belloni E."/>
            <person name="Shaffer L.G."/>
            <person name="Morton C.C."/>
            <person name="Pober B."/>
            <person name="Gusella J."/>
            <person name="Bruns G."/>
            <person name="Korf B.R."/>
            <person name="Quade B.J."/>
            <person name="Ligon A.H."/>
            <person name="Ferguson H."/>
            <person name="Higgins A.W."/>
            <person name="Leach N.T."/>
            <person name="Herrick S.R."/>
            <person name="Lemyre E."/>
            <person name="Farra C.G."/>
            <person name="Kim H.-G."/>
            <person name="Summers A.M."/>
            <person name="Gripp K.W."/>
            <person name="Roberts W."/>
            <person name="Szatmari P."/>
            <person name="Winsor E.J.T."/>
            <person name="Grzeschik K.-H."/>
            <person name="Teebi A."/>
            <person name="Minassian B.A."/>
            <person name="Kere J."/>
            <person name="Armengol L."/>
            <person name="Pujana M.Angel."/>
            <person name="Estivill X."/>
            <person name="Wilson M.D."/>
            <person name="Koop B.F."/>
            <person name="Tosi S."/>
            <person name="Moore G.E."/>
            <person name="Boright A.P."/>
            <person name="Zlotorynski E."/>
            <person name="Kerem B."/>
            <person name="Kroisel P.M."/>
            <person name="Petek E."/>
            <person name="Oscier D.G."/>
            <person name="Mould S.J."/>
            <person name="Doehner H."/>
            <person name="Doehner K."/>
            <person name="Rommens J.M."/>
            <person name="Vincent J.B."/>
            <person name="Venter J.C."/>
            <person name="Li P.W."/>
            <person name="Mural R.J."/>
            <person name="Adams M.D."/>
            <person name="Tsui L.-C."/>
        </authorList>
    </citation>
    <scope>NUCLEOTIDE SEQUENCE</scope>
</reference>
<feature type="region of interest" description="Disordered" evidence="4">
    <location>
        <begin position="69"/>
        <end position="113"/>
    </location>
</feature>
<name>A4D1W0_HUMAN</name>
<dbReference type="InterPro" id="IPR050657">
    <property type="entry name" value="Ankyrin_repeat_domain"/>
</dbReference>
<evidence type="ECO:0000313" key="5">
    <source>
        <dbReference type="EMBL" id="EAL23998.1"/>
    </source>
</evidence>
<sequence length="135" mass="15980">MQDAVLSWEHLLELKNNHCEQLTVNIKQMENMVGVLQKELSEAKETQLQLEHEKGQWEQERYSLRMTLKEEEKRRNDDMLPKKDSEQLKRKEKECGKEVETTQTDSEITGHRIEDIRKEFGSGCAEAKRYPQATF</sequence>
<dbReference type="EMBL" id="CH236951">
    <property type="protein sequence ID" value="EAL23998.1"/>
    <property type="molecule type" value="Genomic_DNA"/>
</dbReference>